<dbReference type="PANTHER" id="PTHR15036">
    <property type="entry name" value="PIKACHURIN-LIKE PROTEIN"/>
    <property type="match status" value="1"/>
</dbReference>
<accession>A0A8C5WP29</accession>
<dbReference type="Gene3D" id="2.60.120.200">
    <property type="match status" value="2"/>
</dbReference>
<dbReference type="InterPro" id="IPR001791">
    <property type="entry name" value="Laminin_G"/>
</dbReference>
<reference evidence="3" key="2">
    <citation type="submission" date="2025-09" db="UniProtKB">
        <authorList>
            <consortium name="Ensembl"/>
        </authorList>
    </citation>
    <scope>IDENTIFICATION</scope>
</reference>
<dbReference type="SUPFAM" id="SSF49899">
    <property type="entry name" value="Concanavalin A-like lectins/glucanases"/>
    <property type="match status" value="2"/>
</dbReference>
<evidence type="ECO:0000259" key="2">
    <source>
        <dbReference type="PROSITE" id="PS50025"/>
    </source>
</evidence>
<dbReference type="FunFam" id="2.60.120.200:FF:000119">
    <property type="entry name" value="Laminin subunit alpha 1"/>
    <property type="match status" value="1"/>
</dbReference>
<evidence type="ECO:0000313" key="4">
    <source>
        <dbReference type="Proteomes" id="UP000694406"/>
    </source>
</evidence>
<dbReference type="PANTHER" id="PTHR15036:SF81">
    <property type="entry name" value="LAMININ SUBUNIT ALPHA-1"/>
    <property type="match status" value="1"/>
</dbReference>
<dbReference type="Pfam" id="PF02210">
    <property type="entry name" value="Laminin_G_2"/>
    <property type="match status" value="1"/>
</dbReference>
<dbReference type="CDD" id="cd00110">
    <property type="entry name" value="LamG"/>
    <property type="match status" value="2"/>
</dbReference>
<sequence>MLLFNQSTIRKKFSVQLRVRTLASSGLIYYTAHQKQVDYAALQLQEGKLRFSFDLGKGQSVVSHGAMISDGKWHMVETDYAKRKGVIIVDGQATEAVNVSGDGNTLDVDGKLYLGGLPLGYLTKNVRNITHSIPACISEVTINSKQLDSLVSTFAVNKCYATIQKGTYFDGSGFAALVREGYKVRSEINITFEFRTNVVNGVLLGISNAKIDAIGLEIVNGKILFNVNNGAGRITASYEPKGMTNLCDGQWHKLQAMKNKHHIALIVDGNVVQTDNPHVHSTSADTNNPIYVGGYPADIKQNCLTTKNSFQGCLRNFILIKAQQADFLDFSEAFDLSGVFPHSCPAA</sequence>
<proteinExistence type="predicted"/>
<dbReference type="SMART" id="SM00282">
    <property type="entry name" value="LamG"/>
    <property type="match status" value="2"/>
</dbReference>
<dbReference type="PROSITE" id="PS50025">
    <property type="entry name" value="LAM_G_DOMAIN"/>
    <property type="match status" value="2"/>
</dbReference>
<dbReference type="GeneTree" id="ENSGT00940000157124"/>
<comment type="caution">
    <text evidence="1">Lacks conserved residue(s) required for the propagation of feature annotation.</text>
</comment>
<keyword evidence="4" id="KW-1185">Reference proteome</keyword>
<dbReference type="Proteomes" id="UP000694406">
    <property type="component" value="Unplaced"/>
</dbReference>
<dbReference type="Pfam" id="PF00054">
    <property type="entry name" value="Laminin_G_1"/>
    <property type="match status" value="1"/>
</dbReference>
<name>A0A8C5WP29_LATLA</name>
<evidence type="ECO:0000313" key="3">
    <source>
        <dbReference type="Ensembl" id="ENSLLTP00000002566.1"/>
    </source>
</evidence>
<feature type="domain" description="Laminin G" evidence="2">
    <location>
        <begin position="164"/>
        <end position="344"/>
    </location>
</feature>
<dbReference type="AlphaFoldDB" id="A0A8C5WP29"/>
<protein>
    <recommendedName>
        <fullName evidence="2">Laminin G domain-containing protein</fullName>
    </recommendedName>
</protein>
<dbReference type="InterPro" id="IPR013320">
    <property type="entry name" value="ConA-like_dom_sf"/>
</dbReference>
<reference evidence="3" key="1">
    <citation type="submission" date="2025-08" db="UniProtKB">
        <authorList>
            <consortium name="Ensembl"/>
        </authorList>
    </citation>
    <scope>IDENTIFICATION</scope>
</reference>
<evidence type="ECO:0000256" key="1">
    <source>
        <dbReference type="PROSITE-ProRule" id="PRU00122"/>
    </source>
</evidence>
<dbReference type="InterPro" id="IPR050372">
    <property type="entry name" value="Neurexin-related_CASP"/>
</dbReference>
<dbReference type="Ensembl" id="ENSLLTT00000002673.1">
    <property type="protein sequence ID" value="ENSLLTP00000002566.1"/>
    <property type="gene ID" value="ENSLLTG00000001966.1"/>
</dbReference>
<organism evidence="3 4">
    <name type="scientific">Laticauda laticaudata</name>
    <name type="common">Blue-ringed sea krait</name>
    <name type="synonym">Blue-lipped sea krait</name>
    <dbReference type="NCBI Taxonomy" id="8630"/>
    <lineage>
        <taxon>Eukaryota</taxon>
        <taxon>Metazoa</taxon>
        <taxon>Chordata</taxon>
        <taxon>Craniata</taxon>
        <taxon>Vertebrata</taxon>
        <taxon>Euteleostomi</taxon>
        <taxon>Lepidosauria</taxon>
        <taxon>Squamata</taxon>
        <taxon>Bifurcata</taxon>
        <taxon>Unidentata</taxon>
        <taxon>Episquamata</taxon>
        <taxon>Toxicofera</taxon>
        <taxon>Serpentes</taxon>
        <taxon>Colubroidea</taxon>
        <taxon>Elapidae</taxon>
        <taxon>Laticaudinae</taxon>
        <taxon>Laticauda</taxon>
    </lineage>
</organism>
<feature type="domain" description="Laminin G" evidence="2">
    <location>
        <begin position="1"/>
        <end position="159"/>
    </location>
</feature>